<dbReference type="InterPro" id="IPR058533">
    <property type="entry name" value="Cation_efflux_TM"/>
</dbReference>
<dbReference type="Pfam" id="PF01545">
    <property type="entry name" value="Cation_efflux"/>
    <property type="match status" value="1"/>
</dbReference>
<dbReference type="Gene3D" id="1.20.1510.10">
    <property type="entry name" value="Cation efflux protein transmembrane domain"/>
    <property type="match status" value="1"/>
</dbReference>
<evidence type="ECO:0000259" key="7">
    <source>
        <dbReference type="Pfam" id="PF01545"/>
    </source>
</evidence>
<feature type="transmembrane region" description="Helical" evidence="6">
    <location>
        <begin position="179"/>
        <end position="199"/>
    </location>
</feature>
<dbReference type="PANTHER" id="PTHR43840">
    <property type="entry name" value="MITOCHONDRIAL METAL TRANSPORTER 1-RELATED"/>
    <property type="match status" value="1"/>
</dbReference>
<evidence type="ECO:0000256" key="2">
    <source>
        <dbReference type="ARBA" id="ARBA00022448"/>
    </source>
</evidence>
<protein>
    <recommendedName>
        <fullName evidence="7">Cation efflux protein transmembrane domain-containing protein</fullName>
    </recommendedName>
</protein>
<dbReference type="SUPFAM" id="SSF161111">
    <property type="entry name" value="Cation efflux protein transmembrane domain-like"/>
    <property type="match status" value="1"/>
</dbReference>
<keyword evidence="3 6" id="KW-0812">Transmembrane</keyword>
<feature type="domain" description="Cation efflux protein transmembrane" evidence="7">
    <location>
        <begin position="63"/>
        <end position="224"/>
    </location>
</feature>
<keyword evidence="4 6" id="KW-1133">Transmembrane helix</keyword>
<sequence length="331" mass="36337">MTLPAGFELPPDKQKLHRKARRLEWLTIAYLLSATALLYLTIGQSQAGKAAMIEDALSLTPPIAFLIAARLRDKPPDQQHPWGFHRGVTLAYLASAVSLLLFGSFILIESTLKLVTAEHPPLGVIELFGEQIWLGWVMLPALAWSAIPAVFLGRAKMPLAASLHNKVLYADAKMNKADWMTATAAAVGVIGIAFGLWWADAAAAIAISLDIVRDGWTNLRRAGRDVIDTRPSTYDGSGPHPLLGQIEETLCELDWVQEAQARLREEGHVFTGEALVVARDDDDLVARIEDAARQIAALDWRMHDIVVVPVSSLQRRPDAPKPQVTHAREHA</sequence>
<feature type="transmembrane region" description="Helical" evidence="6">
    <location>
        <begin position="23"/>
        <end position="42"/>
    </location>
</feature>
<dbReference type="InterPro" id="IPR027469">
    <property type="entry name" value="Cation_efflux_TMD_sf"/>
</dbReference>
<proteinExistence type="predicted"/>
<keyword evidence="2" id="KW-0813">Transport</keyword>
<evidence type="ECO:0000256" key="3">
    <source>
        <dbReference type="ARBA" id="ARBA00022692"/>
    </source>
</evidence>
<evidence type="ECO:0000256" key="6">
    <source>
        <dbReference type="SAM" id="Phobius"/>
    </source>
</evidence>
<accession>A0A6J4T699</accession>
<evidence type="ECO:0000256" key="5">
    <source>
        <dbReference type="ARBA" id="ARBA00023136"/>
    </source>
</evidence>
<dbReference type="AlphaFoldDB" id="A0A6J4T699"/>
<gene>
    <name evidence="8" type="ORF">AVDCRST_MAG67-3054</name>
</gene>
<dbReference type="GO" id="GO:0008324">
    <property type="term" value="F:monoatomic cation transmembrane transporter activity"/>
    <property type="evidence" value="ECO:0007669"/>
    <property type="project" value="InterPro"/>
</dbReference>
<feature type="transmembrane region" description="Helical" evidence="6">
    <location>
        <begin position="132"/>
        <end position="152"/>
    </location>
</feature>
<evidence type="ECO:0000256" key="4">
    <source>
        <dbReference type="ARBA" id="ARBA00022989"/>
    </source>
</evidence>
<reference evidence="8" key="1">
    <citation type="submission" date="2020-02" db="EMBL/GenBank/DDBJ databases">
        <authorList>
            <person name="Meier V. D."/>
        </authorList>
    </citation>
    <scope>NUCLEOTIDE SEQUENCE</scope>
    <source>
        <strain evidence="8">AVDCRST_MAG67</strain>
    </source>
</reference>
<keyword evidence="5 6" id="KW-0472">Membrane</keyword>
<dbReference type="PANTHER" id="PTHR43840:SF15">
    <property type="entry name" value="MITOCHONDRIAL METAL TRANSPORTER 1-RELATED"/>
    <property type="match status" value="1"/>
</dbReference>
<evidence type="ECO:0000256" key="1">
    <source>
        <dbReference type="ARBA" id="ARBA00004141"/>
    </source>
</evidence>
<evidence type="ECO:0000313" key="8">
    <source>
        <dbReference type="EMBL" id="CAA9515223.1"/>
    </source>
</evidence>
<name>A0A6J4T699_9ACTN</name>
<dbReference type="GO" id="GO:0016020">
    <property type="term" value="C:membrane"/>
    <property type="evidence" value="ECO:0007669"/>
    <property type="project" value="UniProtKB-SubCell"/>
</dbReference>
<comment type="subcellular location">
    <subcellularLocation>
        <location evidence="1">Membrane</location>
        <topology evidence="1">Multi-pass membrane protein</topology>
    </subcellularLocation>
</comment>
<organism evidence="8">
    <name type="scientific">uncultured Solirubrobacteraceae bacterium</name>
    <dbReference type="NCBI Taxonomy" id="1162706"/>
    <lineage>
        <taxon>Bacteria</taxon>
        <taxon>Bacillati</taxon>
        <taxon>Actinomycetota</taxon>
        <taxon>Thermoleophilia</taxon>
        <taxon>Solirubrobacterales</taxon>
        <taxon>Solirubrobacteraceae</taxon>
        <taxon>environmental samples</taxon>
    </lineage>
</organism>
<dbReference type="EMBL" id="CADCVQ010000124">
    <property type="protein sequence ID" value="CAA9515223.1"/>
    <property type="molecule type" value="Genomic_DNA"/>
</dbReference>
<dbReference type="InterPro" id="IPR050291">
    <property type="entry name" value="CDF_Transporter"/>
</dbReference>
<feature type="transmembrane region" description="Helical" evidence="6">
    <location>
        <begin position="90"/>
        <end position="112"/>
    </location>
</feature>